<dbReference type="InterPro" id="IPR036264">
    <property type="entry name" value="Bact_exopeptidase_dim_dom"/>
</dbReference>
<dbReference type="OrthoDB" id="9776731at2"/>
<dbReference type="GO" id="GO:0009085">
    <property type="term" value="P:lysine biosynthetic process"/>
    <property type="evidence" value="ECO:0007669"/>
    <property type="project" value="UniProtKB-KW"/>
</dbReference>
<evidence type="ECO:0000256" key="2">
    <source>
        <dbReference type="ARBA" id="ARBA00022801"/>
    </source>
</evidence>
<dbReference type="InterPro" id="IPR017439">
    <property type="entry name" value="Amidohydrolase"/>
</dbReference>
<dbReference type="Proteomes" id="UP000070422">
    <property type="component" value="Unassembled WGS sequence"/>
</dbReference>
<accession>A0A133XTI2</accession>
<dbReference type="FunFam" id="3.30.70.360:FF:000001">
    <property type="entry name" value="N-acetyldiaminopimelate deacetylase"/>
    <property type="match status" value="1"/>
</dbReference>
<dbReference type="Pfam" id="PF01546">
    <property type="entry name" value="Peptidase_M20"/>
    <property type="match status" value="1"/>
</dbReference>
<feature type="binding site" evidence="5">
    <location>
        <position position="167"/>
    </location>
    <ligand>
        <name>Mn(2+)</name>
        <dbReference type="ChEBI" id="CHEBI:29035"/>
        <label>2</label>
    </ligand>
</feature>
<feature type="binding site" evidence="5">
    <location>
        <position position="142"/>
    </location>
    <ligand>
        <name>Mn(2+)</name>
        <dbReference type="ChEBI" id="CHEBI:29035"/>
        <label>2</label>
    </ligand>
</feature>
<dbReference type="EMBL" id="LSCQ01000081">
    <property type="protein sequence ID" value="KXB34233.1"/>
    <property type="molecule type" value="Genomic_DNA"/>
</dbReference>
<evidence type="ECO:0000259" key="7">
    <source>
        <dbReference type="Pfam" id="PF07687"/>
    </source>
</evidence>
<organism evidence="8 9">
    <name type="scientific">Aerococcus christensenii</name>
    <dbReference type="NCBI Taxonomy" id="87541"/>
    <lineage>
        <taxon>Bacteria</taxon>
        <taxon>Bacillati</taxon>
        <taxon>Bacillota</taxon>
        <taxon>Bacilli</taxon>
        <taxon>Lactobacillales</taxon>
        <taxon>Aerococcaceae</taxon>
        <taxon>Aerococcus</taxon>
    </lineage>
</organism>
<keyword evidence="6" id="KW-0175">Coiled coil</keyword>
<proteinExistence type="predicted"/>
<dbReference type="AlphaFoldDB" id="A0A133XTI2"/>
<dbReference type="RefSeq" id="WP_060937150.1">
    <property type="nucleotide sequence ID" value="NZ_JASOZP010000032.1"/>
</dbReference>
<evidence type="ECO:0000313" key="8">
    <source>
        <dbReference type="EMBL" id="KXB34233.1"/>
    </source>
</evidence>
<dbReference type="PANTHER" id="PTHR11014">
    <property type="entry name" value="PEPTIDASE M20 FAMILY MEMBER"/>
    <property type="match status" value="1"/>
</dbReference>
<gene>
    <name evidence="8" type="ORF">HMPREF3187_01442</name>
</gene>
<dbReference type="Gene3D" id="3.40.630.10">
    <property type="entry name" value="Zn peptidases"/>
    <property type="match status" value="1"/>
</dbReference>
<protein>
    <submittedName>
        <fullName evidence="8">Amidohydrolase</fullName>
    </submittedName>
</protein>
<keyword evidence="2 8" id="KW-0378">Hydrolase</keyword>
<evidence type="ECO:0000256" key="5">
    <source>
        <dbReference type="PIRSR" id="PIRSR005962-1"/>
    </source>
</evidence>
<keyword evidence="4" id="KW-0457">Lysine biosynthesis</keyword>
<feature type="binding site" evidence="5">
    <location>
        <position position="370"/>
    </location>
    <ligand>
        <name>Mn(2+)</name>
        <dbReference type="ChEBI" id="CHEBI:29035"/>
        <label>2</label>
    </ligand>
</feature>
<dbReference type="GO" id="GO:0046872">
    <property type="term" value="F:metal ion binding"/>
    <property type="evidence" value="ECO:0007669"/>
    <property type="project" value="UniProtKB-KW"/>
</dbReference>
<dbReference type="GO" id="GO:0019877">
    <property type="term" value="P:diaminopimelate biosynthetic process"/>
    <property type="evidence" value="ECO:0007669"/>
    <property type="project" value="UniProtKB-KW"/>
</dbReference>
<dbReference type="NCBIfam" id="TIGR01891">
    <property type="entry name" value="amidohydrolases"/>
    <property type="match status" value="1"/>
</dbReference>
<evidence type="ECO:0000256" key="4">
    <source>
        <dbReference type="ARBA" id="ARBA00023154"/>
    </source>
</evidence>
<evidence type="ECO:0000313" key="9">
    <source>
        <dbReference type="Proteomes" id="UP000070422"/>
    </source>
</evidence>
<feature type="coiled-coil region" evidence="6">
    <location>
        <begin position="5"/>
        <end position="32"/>
    </location>
</feature>
<evidence type="ECO:0000256" key="6">
    <source>
        <dbReference type="SAM" id="Coils"/>
    </source>
</evidence>
<dbReference type="GO" id="GO:0050118">
    <property type="term" value="F:N-acetyldiaminopimelate deacetylase activity"/>
    <property type="evidence" value="ECO:0007669"/>
    <property type="project" value="UniProtKB-ARBA"/>
</dbReference>
<reference evidence="8 9" key="1">
    <citation type="submission" date="2016-01" db="EMBL/GenBank/DDBJ databases">
        <authorList>
            <person name="Oliw E.H."/>
        </authorList>
    </citation>
    <scope>NUCLEOTIDE SEQUENCE [LARGE SCALE GENOMIC DNA]</scope>
    <source>
        <strain evidence="8 9">KA00635</strain>
    </source>
</reference>
<keyword evidence="5" id="KW-0479">Metal-binding</keyword>
<keyword evidence="3" id="KW-0220">Diaminopimelate biosynthesis</keyword>
<comment type="cofactor">
    <cofactor evidence="5">
        <name>Mn(2+)</name>
        <dbReference type="ChEBI" id="CHEBI:29035"/>
    </cofactor>
    <text evidence="5">The Mn(2+) ion enhances activity.</text>
</comment>
<dbReference type="Gene3D" id="3.30.70.360">
    <property type="match status" value="1"/>
</dbReference>
<dbReference type="PATRIC" id="fig|87541.4.peg.1428"/>
<dbReference type="SUPFAM" id="SSF55031">
    <property type="entry name" value="Bacterial exopeptidase dimerisation domain"/>
    <property type="match status" value="1"/>
</dbReference>
<keyword evidence="1" id="KW-0028">Amino-acid biosynthesis</keyword>
<sequence>MKQFIDALYEQLDKKKERIIKIREELHAHAEESFKEQWTAQYILDFYKDLDCEVKSSVGNGYGIVVTIDSLKPGKTLALRADFDALPIKEETNLPFASKTEAMHACGHDGHTAYLLILAETLIELKDQFSGKIIILHQNAEEASPGGAKSMIEAGCLEGVDNVIGMHFMSNMPVGTINYHIGNAQTGRDNFHLTIHGQGGHASSPHSANDTIVAASYFVMSVQTIISRRLNPFDVGSITIGNFNGVGANNAINGKVVLGGDVRSIAPETSQKIEEEIRNKVKGIEATFGVTCDLDYIHDYPVLYNDPDITEFAIRAIQSHPFDELKGIHAVSPQPPSEDFAYYAQKVPSTFLWIGCQSEDQEKHPAFPHHHPKFYMDEGALIVAAKGMAAIVATYLEENNIK</sequence>
<feature type="binding site" evidence="5">
    <location>
        <position position="108"/>
    </location>
    <ligand>
        <name>Mn(2+)</name>
        <dbReference type="ChEBI" id="CHEBI:29035"/>
        <label>2</label>
    </ligand>
</feature>
<feature type="domain" description="Peptidase M20 dimerisation" evidence="7">
    <location>
        <begin position="184"/>
        <end position="282"/>
    </location>
</feature>
<keyword evidence="5" id="KW-0464">Manganese</keyword>
<dbReference type="SUPFAM" id="SSF53187">
    <property type="entry name" value="Zn-dependent exopeptidases"/>
    <property type="match status" value="1"/>
</dbReference>
<dbReference type="PANTHER" id="PTHR11014:SF63">
    <property type="entry name" value="METALLOPEPTIDASE, PUTATIVE (AFU_ORTHOLOGUE AFUA_6G09600)-RELATED"/>
    <property type="match status" value="1"/>
</dbReference>
<evidence type="ECO:0000256" key="1">
    <source>
        <dbReference type="ARBA" id="ARBA00022605"/>
    </source>
</evidence>
<name>A0A133XTI2_9LACT</name>
<dbReference type="InterPro" id="IPR002933">
    <property type="entry name" value="Peptidase_M20"/>
</dbReference>
<dbReference type="Pfam" id="PF07687">
    <property type="entry name" value="M20_dimer"/>
    <property type="match status" value="1"/>
</dbReference>
<dbReference type="InterPro" id="IPR011650">
    <property type="entry name" value="Peptidase_M20_dimer"/>
</dbReference>
<comment type="caution">
    <text evidence="8">The sequence shown here is derived from an EMBL/GenBank/DDBJ whole genome shotgun (WGS) entry which is preliminary data.</text>
</comment>
<feature type="binding site" evidence="5">
    <location>
        <position position="106"/>
    </location>
    <ligand>
        <name>Mn(2+)</name>
        <dbReference type="ChEBI" id="CHEBI:29035"/>
        <label>2</label>
    </ligand>
</feature>
<dbReference type="PIRSF" id="PIRSF005962">
    <property type="entry name" value="Pept_M20D_amidohydro"/>
    <property type="match status" value="1"/>
</dbReference>
<evidence type="ECO:0000256" key="3">
    <source>
        <dbReference type="ARBA" id="ARBA00022915"/>
    </source>
</evidence>